<keyword evidence="1" id="KW-0812">Transmembrane</keyword>
<dbReference type="AlphaFoldDB" id="A0A5A5TFG2"/>
<comment type="caution">
    <text evidence="2">The sequence shown here is derived from an EMBL/GenBank/DDBJ whole genome shotgun (WGS) entry which is preliminary data.</text>
</comment>
<name>A0A5A5TFG2_9CHLR</name>
<dbReference type="OrthoDB" id="157220at2"/>
<evidence type="ECO:0000256" key="1">
    <source>
        <dbReference type="SAM" id="Phobius"/>
    </source>
</evidence>
<protein>
    <recommendedName>
        <fullName evidence="4">DUF2721 domain-containing protein</fullName>
    </recommendedName>
</protein>
<evidence type="ECO:0000313" key="3">
    <source>
        <dbReference type="Proteomes" id="UP000322530"/>
    </source>
</evidence>
<evidence type="ECO:0008006" key="4">
    <source>
        <dbReference type="Google" id="ProtNLM"/>
    </source>
</evidence>
<keyword evidence="1" id="KW-1133">Transmembrane helix</keyword>
<evidence type="ECO:0000313" key="2">
    <source>
        <dbReference type="EMBL" id="GCF10162.1"/>
    </source>
</evidence>
<keyword evidence="3" id="KW-1185">Reference proteome</keyword>
<dbReference type="Pfam" id="PF11026">
    <property type="entry name" value="DUF2721"/>
    <property type="match status" value="1"/>
</dbReference>
<feature type="transmembrane region" description="Helical" evidence="1">
    <location>
        <begin position="123"/>
        <end position="147"/>
    </location>
</feature>
<feature type="transmembrane region" description="Helical" evidence="1">
    <location>
        <begin position="94"/>
        <end position="117"/>
    </location>
</feature>
<gene>
    <name evidence="2" type="ORF">KDI_37260</name>
</gene>
<dbReference type="Proteomes" id="UP000322530">
    <property type="component" value="Unassembled WGS sequence"/>
</dbReference>
<organism evidence="2 3">
    <name type="scientific">Dictyobacter arantiisoli</name>
    <dbReference type="NCBI Taxonomy" id="2014874"/>
    <lineage>
        <taxon>Bacteria</taxon>
        <taxon>Bacillati</taxon>
        <taxon>Chloroflexota</taxon>
        <taxon>Ktedonobacteria</taxon>
        <taxon>Ktedonobacterales</taxon>
        <taxon>Dictyobacteraceae</taxon>
        <taxon>Dictyobacter</taxon>
    </lineage>
</organism>
<proteinExistence type="predicted"/>
<accession>A0A5A5TFG2</accession>
<feature type="transmembrane region" description="Helical" evidence="1">
    <location>
        <begin position="6"/>
        <end position="27"/>
    </location>
</feature>
<sequence>MDMTDLIRTISLIVAPVVMISCCILFLNGQLQRYDGISVRMRAMTQERFDLLRTTENTLEEAIGTMDEFCKIRIDEIDAQLPHLLRRHKLIHDAALLIGIAIMIFVISMFLLAMAAMQHSDSIATVAFMTFLGGVGIVWCGGVVILYELNKSHLSIRYEVIHSLSLGEKTPSLTLSRVRVPQTKASKKYTISHKIS</sequence>
<dbReference type="EMBL" id="BIXY01000061">
    <property type="protein sequence ID" value="GCF10162.1"/>
    <property type="molecule type" value="Genomic_DNA"/>
</dbReference>
<dbReference type="RefSeq" id="WP_149403057.1">
    <property type="nucleotide sequence ID" value="NZ_BIXY01000061.1"/>
</dbReference>
<reference evidence="2 3" key="1">
    <citation type="submission" date="2019-01" db="EMBL/GenBank/DDBJ databases">
        <title>Draft genome sequence of Dictyobacter sp. Uno17.</title>
        <authorList>
            <person name="Wang C.M."/>
            <person name="Zheng Y."/>
            <person name="Sakai Y."/>
            <person name="Abe K."/>
            <person name="Yokota A."/>
            <person name="Yabe S."/>
        </authorList>
    </citation>
    <scope>NUCLEOTIDE SEQUENCE [LARGE SCALE GENOMIC DNA]</scope>
    <source>
        <strain evidence="2 3">Uno17</strain>
    </source>
</reference>
<dbReference type="InterPro" id="IPR021279">
    <property type="entry name" value="DUF2721"/>
</dbReference>
<keyword evidence="1" id="KW-0472">Membrane</keyword>